<evidence type="ECO:0000256" key="3">
    <source>
        <dbReference type="ARBA" id="ARBA00022692"/>
    </source>
</evidence>
<evidence type="ECO:0000256" key="5">
    <source>
        <dbReference type="ARBA" id="ARBA00023136"/>
    </source>
</evidence>
<evidence type="ECO:0000256" key="2">
    <source>
        <dbReference type="ARBA" id="ARBA00022475"/>
    </source>
</evidence>
<evidence type="ECO:0000256" key="6">
    <source>
        <dbReference type="SAM" id="MobiDB-lite"/>
    </source>
</evidence>
<gene>
    <name evidence="9" type="ORF">QQS35_08210</name>
</gene>
<accession>A0ABT7L734</accession>
<dbReference type="Pfam" id="PF12791">
    <property type="entry name" value="RsgI_N"/>
    <property type="match status" value="1"/>
</dbReference>
<feature type="transmembrane region" description="Helical" evidence="7">
    <location>
        <begin position="62"/>
        <end position="82"/>
    </location>
</feature>
<protein>
    <recommendedName>
        <fullName evidence="8">RsgI N-terminal anti-sigma domain-containing protein</fullName>
    </recommendedName>
</protein>
<reference evidence="9 10" key="1">
    <citation type="submission" date="2023-06" db="EMBL/GenBank/DDBJ databases">
        <title>Aquibacillus rhizosphaerae LR5S19.</title>
        <authorList>
            <person name="Sun J.-Q."/>
        </authorList>
    </citation>
    <scope>NUCLEOTIDE SEQUENCE [LARGE SCALE GENOMIC DNA]</scope>
    <source>
        <strain evidence="9 10">LR5S19</strain>
    </source>
</reference>
<keyword evidence="4 7" id="KW-1133">Transmembrane helix</keyword>
<dbReference type="Pfam" id="PF23750">
    <property type="entry name" value="RsgI_M"/>
    <property type="match status" value="1"/>
</dbReference>
<dbReference type="EMBL" id="JASTZU010000027">
    <property type="protein sequence ID" value="MDL4840426.1"/>
    <property type="molecule type" value="Genomic_DNA"/>
</dbReference>
<evidence type="ECO:0000256" key="1">
    <source>
        <dbReference type="ARBA" id="ARBA00004162"/>
    </source>
</evidence>
<dbReference type="InterPro" id="IPR024449">
    <property type="entry name" value="Anti-sigma_RsgI_N"/>
</dbReference>
<evidence type="ECO:0000313" key="10">
    <source>
        <dbReference type="Proteomes" id="UP001235343"/>
    </source>
</evidence>
<sequence length="340" mass="38876">MKKGIVVKQRHRYTIVLDRNGRFNKIKPIKNVELGEEVNFQLQDKGRFHTVFFLQQKLKHKVNIIAMVMVLMILTLPLYAWYDEPSAYAFVSIDINPSLELELDENMVVQGVYPLNQDAEDMLFNLSSLEGESIENATDIIINTIREQDKNVDANTVIIGVSYLEKPKSNNNVTKVLDNYFIDDSNSDFEIATFVIPEEIRKQAQKSKTSMNKIMASSLEAEEVTLSEKENMNRKEEELIQSFYNHNEATDTIDNNQTELPSKPTEVQMQTEVIEEDSLKVEDVLIDKKEKVVDSPGKSIDEKIDQVMENRANDKIPPGLEKKLNGDKNSKGKKEKTSAN</sequence>
<evidence type="ECO:0000259" key="8">
    <source>
        <dbReference type="PROSITE" id="PS51849"/>
    </source>
</evidence>
<dbReference type="InterPro" id="IPR055431">
    <property type="entry name" value="RsgI_M"/>
</dbReference>
<evidence type="ECO:0000313" key="9">
    <source>
        <dbReference type="EMBL" id="MDL4840426.1"/>
    </source>
</evidence>
<keyword evidence="10" id="KW-1185">Reference proteome</keyword>
<organism evidence="9 10">
    <name type="scientific">Aquibacillus rhizosphaerae</name>
    <dbReference type="NCBI Taxonomy" id="3051431"/>
    <lineage>
        <taxon>Bacteria</taxon>
        <taxon>Bacillati</taxon>
        <taxon>Bacillota</taxon>
        <taxon>Bacilli</taxon>
        <taxon>Bacillales</taxon>
        <taxon>Bacillaceae</taxon>
        <taxon>Aquibacillus</taxon>
    </lineage>
</organism>
<feature type="region of interest" description="Disordered" evidence="6">
    <location>
        <begin position="292"/>
        <end position="340"/>
    </location>
</feature>
<comment type="subcellular location">
    <subcellularLocation>
        <location evidence="1">Cell membrane</location>
        <topology evidence="1">Single-pass membrane protein</topology>
    </subcellularLocation>
</comment>
<keyword evidence="2" id="KW-1003">Cell membrane</keyword>
<keyword evidence="5 7" id="KW-0472">Membrane</keyword>
<name>A0ABT7L734_9BACI</name>
<dbReference type="PROSITE" id="PS51849">
    <property type="entry name" value="RSGI_N"/>
    <property type="match status" value="1"/>
</dbReference>
<proteinExistence type="predicted"/>
<evidence type="ECO:0000256" key="7">
    <source>
        <dbReference type="SAM" id="Phobius"/>
    </source>
</evidence>
<dbReference type="Proteomes" id="UP001235343">
    <property type="component" value="Unassembled WGS sequence"/>
</dbReference>
<evidence type="ECO:0000256" key="4">
    <source>
        <dbReference type="ARBA" id="ARBA00022989"/>
    </source>
</evidence>
<feature type="domain" description="RsgI N-terminal anti-sigma" evidence="8">
    <location>
        <begin position="2"/>
        <end position="49"/>
    </location>
</feature>
<keyword evidence="3 7" id="KW-0812">Transmembrane</keyword>
<comment type="caution">
    <text evidence="9">The sequence shown here is derived from an EMBL/GenBank/DDBJ whole genome shotgun (WGS) entry which is preliminary data.</text>
</comment>
<dbReference type="RefSeq" id="WP_285931472.1">
    <property type="nucleotide sequence ID" value="NZ_JASTZU010000027.1"/>
</dbReference>